<sequence length="110" mass="11259">MRGGEGTGLQRAGAGRGGRAGDPGPRDGPDGRRDRWAHRDGTPGAGASRTPNGRRPGGSREQARRGAARFPDIGNQQGGTVGNVTGNQSVHRRPAGRLHGGQEACGWSGT</sequence>
<evidence type="ECO:0000313" key="2">
    <source>
        <dbReference type="EMBL" id="GHI66054.1"/>
    </source>
</evidence>
<feature type="region of interest" description="Disordered" evidence="1">
    <location>
        <begin position="1"/>
        <end position="110"/>
    </location>
</feature>
<protein>
    <submittedName>
        <fullName evidence="2">Uncharacterized protein</fullName>
    </submittedName>
</protein>
<accession>A0ABQ3SD51</accession>
<feature type="compositionally biased region" description="Basic and acidic residues" evidence="1">
    <location>
        <begin position="24"/>
        <end position="41"/>
    </location>
</feature>
<dbReference type="Proteomes" id="UP000649259">
    <property type="component" value="Unassembled WGS sequence"/>
</dbReference>
<evidence type="ECO:0000313" key="3">
    <source>
        <dbReference type="Proteomes" id="UP000649259"/>
    </source>
</evidence>
<proteinExistence type="predicted"/>
<gene>
    <name evidence="2" type="ORF">Saso_77040</name>
</gene>
<comment type="caution">
    <text evidence="2">The sequence shown here is derived from an EMBL/GenBank/DDBJ whole genome shotgun (WGS) entry which is preliminary data.</text>
</comment>
<organism evidence="2 3">
    <name type="scientific">Streptomyces asoensis</name>
    <dbReference type="NCBI Taxonomy" id="249586"/>
    <lineage>
        <taxon>Bacteria</taxon>
        <taxon>Bacillati</taxon>
        <taxon>Actinomycetota</taxon>
        <taxon>Actinomycetes</taxon>
        <taxon>Kitasatosporales</taxon>
        <taxon>Streptomycetaceae</taxon>
        <taxon>Streptomyces</taxon>
    </lineage>
</organism>
<keyword evidence="3" id="KW-1185">Reference proteome</keyword>
<name>A0ABQ3SD51_9ACTN</name>
<dbReference type="EMBL" id="BNEB01000006">
    <property type="protein sequence ID" value="GHI66054.1"/>
    <property type="molecule type" value="Genomic_DNA"/>
</dbReference>
<evidence type="ECO:0000256" key="1">
    <source>
        <dbReference type="SAM" id="MobiDB-lite"/>
    </source>
</evidence>
<reference evidence="3" key="1">
    <citation type="submission" date="2023-07" db="EMBL/GenBank/DDBJ databases">
        <title>Whole genome shotgun sequence of Streptomyces cacaoi subsp. asoensis NBRC 13813.</title>
        <authorList>
            <person name="Komaki H."/>
            <person name="Tamura T."/>
        </authorList>
    </citation>
    <scope>NUCLEOTIDE SEQUENCE [LARGE SCALE GENOMIC DNA]</scope>
    <source>
        <strain evidence="3">NBRC 13813</strain>
    </source>
</reference>